<reference evidence="2 3" key="1">
    <citation type="submission" date="2024-02" db="EMBL/GenBank/DDBJ databases">
        <title>De novo assembly and annotation of 12 fungi associated with fruit tree decline syndrome in Ontario, Canada.</title>
        <authorList>
            <person name="Sulman M."/>
            <person name="Ellouze W."/>
            <person name="Ilyukhin E."/>
        </authorList>
    </citation>
    <scope>NUCLEOTIDE SEQUENCE [LARGE SCALE GENOMIC DNA]</scope>
    <source>
        <strain evidence="2 3">M11/M66-122</strain>
    </source>
</reference>
<feature type="chain" id="PRO_5043032396" evidence="1">
    <location>
        <begin position="17"/>
        <end position="318"/>
    </location>
</feature>
<sequence>MKLPTILLAVFTCAWALSGPHSHGAVVEKNDDTPKLHRHLRSAQDVQLKGEDVKKGVQGLKDKKDVLAADVSIAKPIVGDEKGLDTALSTSDATDLPTLTSRTDVANIPEAGLFAESIKQLLYDTLDEYNEAHPLNRIPDWLFCYDPNAIAMTGTRHDREHIWETLVEANRLRQTPYLDRPRFQGTHYPHVATFTDLNSQSESRLRRIDVGHHTGNINLYPIVMGGVVFRDGYFPFTDRILFDDDGVFLGAMTFRGSHWYWCIPCRYRDNVDPGHPDRGASASGVPGADESMMRFEFPARPWLAAGNEIGGGSHAPPP</sequence>
<accession>A0AAN9YT68</accession>
<dbReference type="Proteomes" id="UP001320420">
    <property type="component" value="Unassembled WGS sequence"/>
</dbReference>
<evidence type="ECO:0000256" key="1">
    <source>
        <dbReference type="SAM" id="SignalP"/>
    </source>
</evidence>
<name>A0AAN9YT68_9PEZI</name>
<dbReference type="AlphaFoldDB" id="A0AAN9YT68"/>
<proteinExistence type="predicted"/>
<dbReference type="EMBL" id="JAKJXP020000029">
    <property type="protein sequence ID" value="KAK7753379.1"/>
    <property type="molecule type" value="Genomic_DNA"/>
</dbReference>
<protein>
    <submittedName>
        <fullName evidence="2">Uncharacterized protein</fullName>
    </submittedName>
</protein>
<comment type="caution">
    <text evidence="2">The sequence shown here is derived from an EMBL/GenBank/DDBJ whole genome shotgun (WGS) entry which is preliminary data.</text>
</comment>
<keyword evidence="1" id="KW-0732">Signal</keyword>
<gene>
    <name evidence="2" type="ORF">SLS62_004669</name>
</gene>
<evidence type="ECO:0000313" key="3">
    <source>
        <dbReference type="Proteomes" id="UP001320420"/>
    </source>
</evidence>
<feature type="signal peptide" evidence="1">
    <location>
        <begin position="1"/>
        <end position="16"/>
    </location>
</feature>
<evidence type="ECO:0000313" key="2">
    <source>
        <dbReference type="EMBL" id="KAK7753379.1"/>
    </source>
</evidence>
<keyword evidence="3" id="KW-1185">Reference proteome</keyword>
<organism evidence="2 3">
    <name type="scientific">Diatrype stigma</name>
    <dbReference type="NCBI Taxonomy" id="117547"/>
    <lineage>
        <taxon>Eukaryota</taxon>
        <taxon>Fungi</taxon>
        <taxon>Dikarya</taxon>
        <taxon>Ascomycota</taxon>
        <taxon>Pezizomycotina</taxon>
        <taxon>Sordariomycetes</taxon>
        <taxon>Xylariomycetidae</taxon>
        <taxon>Xylariales</taxon>
        <taxon>Diatrypaceae</taxon>
        <taxon>Diatrype</taxon>
    </lineage>
</organism>